<comment type="caution">
    <text evidence="1">The sequence shown here is derived from an EMBL/GenBank/DDBJ whole genome shotgun (WGS) entry which is preliminary data.</text>
</comment>
<dbReference type="Pfam" id="PF13671">
    <property type="entry name" value="AAA_33"/>
    <property type="match status" value="1"/>
</dbReference>
<accession>A0ABT9CF12</accession>
<name>A0ABT9CF12_9BACL</name>
<reference evidence="1 2" key="1">
    <citation type="submission" date="2023-07" db="EMBL/GenBank/DDBJ databases">
        <title>Paenibacillus sp. JX-17 nov. isolated from soil.</title>
        <authorList>
            <person name="Wan Y."/>
            <person name="Liu B."/>
        </authorList>
    </citation>
    <scope>NUCLEOTIDE SEQUENCE [LARGE SCALE GENOMIC DNA]</scope>
    <source>
        <strain evidence="1 2">JX-17</strain>
    </source>
</reference>
<gene>
    <name evidence="1" type="ORF">Q5741_13725</name>
</gene>
<dbReference type="InterPro" id="IPR027417">
    <property type="entry name" value="P-loop_NTPase"/>
</dbReference>
<dbReference type="EMBL" id="JAUQTB010000007">
    <property type="protein sequence ID" value="MDO7907465.1"/>
    <property type="molecule type" value="Genomic_DNA"/>
</dbReference>
<protein>
    <submittedName>
        <fullName evidence="1">AAA family ATPase</fullName>
    </submittedName>
</protein>
<proteinExistence type="predicted"/>
<evidence type="ECO:0000313" key="2">
    <source>
        <dbReference type="Proteomes" id="UP001240171"/>
    </source>
</evidence>
<evidence type="ECO:0000313" key="1">
    <source>
        <dbReference type="EMBL" id="MDO7907465.1"/>
    </source>
</evidence>
<dbReference type="Proteomes" id="UP001240171">
    <property type="component" value="Unassembled WGS sequence"/>
</dbReference>
<keyword evidence="2" id="KW-1185">Reference proteome</keyword>
<organism evidence="1 2">
    <name type="scientific">Paenibacillus lacisoli</name>
    <dbReference type="NCBI Taxonomy" id="3064525"/>
    <lineage>
        <taxon>Bacteria</taxon>
        <taxon>Bacillati</taxon>
        <taxon>Bacillota</taxon>
        <taxon>Bacilli</taxon>
        <taxon>Bacillales</taxon>
        <taxon>Paenibacillaceae</taxon>
        <taxon>Paenibacillus</taxon>
    </lineage>
</organism>
<dbReference type="Gene3D" id="3.40.50.300">
    <property type="entry name" value="P-loop containing nucleotide triphosphate hydrolases"/>
    <property type="match status" value="1"/>
</dbReference>
<sequence length="174" mass="19775">MIIWINGAFGAGKTSAAEELQRRLPGSYLFDPENAGYYIRDNLPQEALFADFQDFPMWRSFNYEMLSYLNVKAQGPVIVPMTLVNEKYFDEIVGRLRADGVIVCHFALIAPPSVLQQRLLGRGEAEGAWPFRQIERCTQALSRDLFQNPIDTCHKTTQQVVDDIMLSLGHSFDI</sequence>
<dbReference type="RefSeq" id="WP_305024675.1">
    <property type="nucleotide sequence ID" value="NZ_JAUQTB010000007.1"/>
</dbReference>
<dbReference type="SUPFAM" id="SSF52540">
    <property type="entry name" value="P-loop containing nucleoside triphosphate hydrolases"/>
    <property type="match status" value="1"/>
</dbReference>